<accession>A0AA88TUH4</accession>
<reference evidence="3" key="1">
    <citation type="submission" date="2023-08" db="EMBL/GenBank/DDBJ databases">
        <title>Chromosome-level Genome Assembly of mud carp (Cirrhinus molitorella).</title>
        <authorList>
            <person name="Liu H."/>
        </authorList>
    </citation>
    <scope>NUCLEOTIDE SEQUENCE</scope>
    <source>
        <strain evidence="3">Prfri</strain>
        <tissue evidence="3">Muscle</tissue>
    </source>
</reference>
<evidence type="ECO:0000256" key="1">
    <source>
        <dbReference type="SAM" id="Coils"/>
    </source>
</evidence>
<dbReference type="EMBL" id="JAUYZG010000006">
    <property type="protein sequence ID" value="KAK2904602.1"/>
    <property type="molecule type" value="Genomic_DNA"/>
</dbReference>
<feature type="region of interest" description="Disordered" evidence="2">
    <location>
        <begin position="344"/>
        <end position="377"/>
    </location>
</feature>
<keyword evidence="1" id="KW-0175">Coiled coil</keyword>
<feature type="compositionally biased region" description="Polar residues" evidence="2">
    <location>
        <begin position="362"/>
        <end position="371"/>
    </location>
</feature>
<sequence length="377" mass="43219">MLKAKACRSSGSVPSLIAMATLAPECREVCDPEKCRSIQARKKHKEKTLRHNPDVLYADYIQLNGKKTKNNFIFHTTMISAWKSAICEEYTHVFKEGIGRGGRLTICENEMLDTDNPILTITYYTKGTFLLQDNEASLNSFEEIFPLLKAKVEKERDETHVNCTDSEEEGPVNPTPSPSEHQLRDSLALLELDFTEFRERTQAKLPDAHNTNIYIQELKDELQQLKKNTSSSITELTRTIRDLQEENRTLRLQLCRLEEDTEKKGENFSRQLQEINDQLQKNTKDITLHYNTAPTTDKPNATNTECEPTTNLQQHRPHLPNLNLIQMFSSSWTLMENSWIPRNSSHTKESLQSDVAQLAMPTRSSENSQDTPHVLSL</sequence>
<comment type="caution">
    <text evidence="3">The sequence shown here is derived from an EMBL/GenBank/DDBJ whole genome shotgun (WGS) entry which is preliminary data.</text>
</comment>
<feature type="coiled-coil region" evidence="1">
    <location>
        <begin position="208"/>
        <end position="278"/>
    </location>
</feature>
<gene>
    <name evidence="3" type="ORF">Q8A67_006401</name>
</gene>
<organism evidence="3 4">
    <name type="scientific">Cirrhinus molitorella</name>
    <name type="common">mud carp</name>
    <dbReference type="NCBI Taxonomy" id="172907"/>
    <lineage>
        <taxon>Eukaryota</taxon>
        <taxon>Metazoa</taxon>
        <taxon>Chordata</taxon>
        <taxon>Craniata</taxon>
        <taxon>Vertebrata</taxon>
        <taxon>Euteleostomi</taxon>
        <taxon>Actinopterygii</taxon>
        <taxon>Neopterygii</taxon>
        <taxon>Teleostei</taxon>
        <taxon>Ostariophysi</taxon>
        <taxon>Cypriniformes</taxon>
        <taxon>Cyprinidae</taxon>
        <taxon>Labeoninae</taxon>
        <taxon>Labeonini</taxon>
        <taxon>Cirrhinus</taxon>
    </lineage>
</organism>
<dbReference type="Proteomes" id="UP001187343">
    <property type="component" value="Unassembled WGS sequence"/>
</dbReference>
<evidence type="ECO:0000313" key="3">
    <source>
        <dbReference type="EMBL" id="KAK2904602.1"/>
    </source>
</evidence>
<protein>
    <submittedName>
        <fullName evidence="3">Uncharacterized protein</fullName>
    </submittedName>
</protein>
<dbReference type="AlphaFoldDB" id="A0AA88TUH4"/>
<proteinExistence type="predicted"/>
<name>A0AA88TUH4_9TELE</name>
<evidence type="ECO:0000256" key="2">
    <source>
        <dbReference type="SAM" id="MobiDB-lite"/>
    </source>
</evidence>
<feature type="region of interest" description="Disordered" evidence="2">
    <location>
        <begin position="156"/>
        <end position="182"/>
    </location>
</feature>
<keyword evidence="4" id="KW-1185">Reference proteome</keyword>
<evidence type="ECO:0000313" key="4">
    <source>
        <dbReference type="Proteomes" id="UP001187343"/>
    </source>
</evidence>